<dbReference type="GO" id="GO:0004553">
    <property type="term" value="F:hydrolase activity, hydrolyzing O-glycosyl compounds"/>
    <property type="evidence" value="ECO:0007669"/>
    <property type="project" value="InterPro"/>
</dbReference>
<dbReference type="Proteomes" id="UP000473014">
    <property type="component" value="Unassembled WGS sequence"/>
</dbReference>
<dbReference type="InterPro" id="IPR022790">
    <property type="entry name" value="GH26_dom"/>
</dbReference>
<evidence type="ECO:0000259" key="6">
    <source>
        <dbReference type="PROSITE" id="PS51764"/>
    </source>
</evidence>
<dbReference type="Gene3D" id="3.20.20.80">
    <property type="entry name" value="Glycosidases"/>
    <property type="match status" value="1"/>
</dbReference>
<dbReference type="RefSeq" id="WP_155072462.1">
    <property type="nucleotide sequence ID" value="NZ_WIXO01000001.1"/>
</dbReference>
<evidence type="ECO:0000256" key="3">
    <source>
        <dbReference type="PROSITE-ProRule" id="PRU01100"/>
    </source>
</evidence>
<keyword evidence="8" id="KW-1185">Reference proteome</keyword>
<evidence type="ECO:0000313" key="8">
    <source>
        <dbReference type="Proteomes" id="UP000473014"/>
    </source>
</evidence>
<evidence type="ECO:0000256" key="1">
    <source>
        <dbReference type="ARBA" id="ARBA00022801"/>
    </source>
</evidence>
<proteinExistence type="inferred from homology"/>
<comment type="caution">
    <text evidence="7">The sequence shown here is derived from an EMBL/GenBank/DDBJ whole genome shotgun (WGS) entry which is preliminary data.</text>
</comment>
<evidence type="ECO:0000256" key="5">
    <source>
        <dbReference type="SAM" id="SignalP"/>
    </source>
</evidence>
<dbReference type="InterPro" id="IPR017853">
    <property type="entry name" value="GH"/>
</dbReference>
<dbReference type="PROSITE" id="PS51764">
    <property type="entry name" value="GH26"/>
    <property type="match status" value="1"/>
</dbReference>
<feature type="active site" description="Nucleophile" evidence="3">
    <location>
        <position position="294"/>
    </location>
</feature>
<feature type="signal peptide" evidence="5">
    <location>
        <begin position="1"/>
        <end position="46"/>
    </location>
</feature>
<comment type="similarity">
    <text evidence="3">Belongs to the glycosyl hydrolase 26 family.</text>
</comment>
<gene>
    <name evidence="7" type="ORF">F0L17_22380</name>
</gene>
<dbReference type="Pfam" id="PF02156">
    <property type="entry name" value="Glyco_hydro_26"/>
    <property type="match status" value="1"/>
</dbReference>
<dbReference type="SUPFAM" id="SSF51445">
    <property type="entry name" value="(Trans)glycosidases"/>
    <property type="match status" value="1"/>
</dbReference>
<protein>
    <submittedName>
        <fullName evidence="7">Glycosyl hydrolase family 26</fullName>
    </submittedName>
</protein>
<evidence type="ECO:0000256" key="4">
    <source>
        <dbReference type="SAM" id="MobiDB-lite"/>
    </source>
</evidence>
<keyword evidence="5" id="KW-0732">Signal</keyword>
<keyword evidence="2 3" id="KW-0326">Glycosidase</keyword>
<feature type="region of interest" description="Disordered" evidence="4">
    <location>
        <begin position="1"/>
        <end position="24"/>
    </location>
</feature>
<evidence type="ECO:0000313" key="7">
    <source>
        <dbReference type="EMBL" id="MTE21811.1"/>
    </source>
</evidence>
<organism evidence="7 8">
    <name type="scientific">Streptomyces taklimakanensis</name>
    <dbReference type="NCBI Taxonomy" id="2569853"/>
    <lineage>
        <taxon>Bacteria</taxon>
        <taxon>Bacillati</taxon>
        <taxon>Actinomycetota</taxon>
        <taxon>Actinomycetes</taxon>
        <taxon>Kitasatosporales</taxon>
        <taxon>Streptomycetaceae</taxon>
        <taxon>Streptomyces</taxon>
    </lineage>
</organism>
<feature type="chain" id="PRO_5026278073" evidence="5">
    <location>
        <begin position="47"/>
        <end position="388"/>
    </location>
</feature>
<name>A0A6G2BHP9_9ACTN</name>
<dbReference type="EMBL" id="WIXO01000001">
    <property type="protein sequence ID" value="MTE21811.1"/>
    <property type="molecule type" value="Genomic_DNA"/>
</dbReference>
<feature type="compositionally biased region" description="Basic residues" evidence="4">
    <location>
        <begin position="1"/>
        <end position="13"/>
    </location>
</feature>
<reference evidence="7 8" key="1">
    <citation type="submission" date="2019-11" db="EMBL/GenBank/DDBJ databases">
        <authorList>
            <person name="Yuan L."/>
        </authorList>
    </citation>
    <scope>NUCLEOTIDE SEQUENCE [LARGE SCALE GENOMIC DNA]</scope>
    <source>
        <strain evidence="7 8">TRM43335</strain>
    </source>
</reference>
<keyword evidence="1 3" id="KW-0378">Hydrolase</keyword>
<feature type="domain" description="GH26" evidence="6">
    <location>
        <begin position="53"/>
        <end position="348"/>
    </location>
</feature>
<accession>A0A6G2BHP9</accession>
<dbReference type="AlphaFoldDB" id="A0A6G2BHP9"/>
<feature type="active site" description="Proton donor" evidence="3">
    <location>
        <position position="189"/>
    </location>
</feature>
<sequence>MPGRHRRPGRGGWRRGPAPPARRRKLTTACVGAVTAGALVAGGAMATDTFTDDRTGAAPPRASVRHVAMGAFLGSGSDGARRIAGLSKWLGGAEVRVGHTYLPGDTWERIESDRYFLRPWAEWRRADPDRLFVLNVPMQARNEAGISDGEVRELLARGVDGHFDHHFRTLAGHLVAEGLNDAVIVLGWEMNGTTYTHRCAPDPQAWKTYWRRIVAAMRSVSGQEFRFDFAPSRGRDAIPWTECYPGDDVVDIIGMDSYDQPPGETFDDQVNQPYGLKHQVEFAAERGKPISYPEWGLFRRGDNAEYVRRMLEWIGRQRPLYHTISDYCPHGVWRCSENPRSSAVFRAMLSAGGRPGRFPEFCLDLGDWLGGWFRDRRVCVSFPRNRGA</sequence>
<dbReference type="OrthoDB" id="3684589at2"/>
<evidence type="ECO:0000256" key="2">
    <source>
        <dbReference type="ARBA" id="ARBA00023295"/>
    </source>
</evidence>